<dbReference type="GO" id="GO:0005248">
    <property type="term" value="F:voltage-gated sodium channel activity"/>
    <property type="evidence" value="ECO:0007669"/>
    <property type="project" value="TreeGrafter"/>
</dbReference>
<reference evidence="14" key="1">
    <citation type="submission" date="2025-08" db="UniProtKB">
        <authorList>
            <consortium name="Ensembl"/>
        </authorList>
    </citation>
    <scope>IDENTIFICATION</scope>
</reference>
<sequence>MTSEDGPVPLGCISPAGPGQIEEYSLAQADDIIEEVAPGDDVSTVSDFSTLVVPYPELAPVVFFCLKQTTCPRNWCILLLNPTFVSTWFERISIMVILLNCVTLGMYQPCENIDCTSDRCQILQAFDAFIYIFFALEMVIKMVALGIFGRRCYLGDTWNRLDFFIVMAGMVEYSLDLQNINLSAIRTVRVLRPLKAINRVPSMRILVNLLLDTLPMLGNVLLLCFFVFFIFGIIGVQLWAGLLRNRCYPKENFTLPSGMTLPTPYYQPEENDERPFICSLASDNGIMSCSDVPTRREGGRICCLDKEDALHRQALGLSPEPLNNGSGAGEALGLCINWNQYYTRCHTGNTNPHKGAINFDNIVYAWIVIFQVITLEGWVEIMYYVMDAHSFYNFIYFILLIIIGSFFMINLCLVVIATQFSETKQREHQLMQEQRAQCLSSSTLASMAEPGDCYEELFQLVCHVLRKAKRRSAALYYTLRGKTPPAGGAPKCQHHSKLDHRSQANSISLSVPQNPEDCPVCALSLKEGKRDVGDSANDEENEDDAVNETDKEENHLEETGDREKKPRRTCFGCCRDLWASVRKKLWGIVESKYFNRGIMIAILINTISMGIEHHNQPEELTNVLEICNIVFTSMFTLEMVLKLTAFGFFEYLRNPYNIFDGIIVIISVCEIIGQADGGLSVLRTFRLLRVIKLVRFMPALRRQLVVLMKTMDNVATFCMLLMLFIFIFSILGMHIFGCKFSLKTDAGDTVPDRKNFDSLLWAIVTVFQILTQEDWNMVLYNGMASTSPCAALYFVALMTFGNYVLFNLLVAILVEGFQAEGDANRSYSDDDRSSCNFDENDKQKDSLHLSDPKICTLTPNGHLDLSLLPAGLFPGERLTFAIGSRKNSAISLGRADMEKKAAVSDIQLVGGSLRIRGPRSSSTHRRCRYSHPDEEESLLAPPPVAPHSLHVPHPVLPGYFAPRRNRRALSLELPHVLQLSAGTAHTPPQTHHPVPAITLPAHHCKKSLSGELVIKSGNDSEAVHQDCNGRTPHSYVSAGFVCALMCFDWCFLLQSLCFRIQKMLEAYRPDWCETREDWSVFLFSPQNKFRQICQTIIAHKLFDYVVLAFIFSNCITVALERPKILQGSLVRIFVLTLSWNILDGFLVFVSLIDIVVSMAGGAKILGVLRVLRLLRTLRPLRVISRAPGLKLVVETLITSLKPIGNIVLICCAFFIIFGILGVQLFKGKFFYCLGPDVKNITNKSDCLQANYKWVHHKYNFDNLGQALMSLFVLASKDGWVNIMYHGLDAVGVDQQPITNNNPWMLLYFISFLLIVSFFVLNMFVGVVVENFHKCRQHQEVEEAKRREEKRQRRMEKKRRKAQKLPYFASYGQIRLMIHTLCTNHYLDLIITFIICINVITMSLEHYNQPHSLDLALKYCNYFFTSTFVLEAVLKLIAFGFRRFFKDRWNQLDLAIVLLSVMGITLEEIEISAALPINPTIIRIMRVLRIARVLKLLKMATGMRALLDTVVQALPQVGNLGLLFMLLFFIYAALGVELFGELVCNEDYPCEGMSRHATFENFGMAFLTLFQVSTGDNWNGIMKDTLRECPPDHNTGVDYACNPSLQFISPMYFVSFVLTAQFVLINVVVAVLMKHLDDSNKEAQEEAEMDAEIELELAQGTLCCMGTPIFGGGGVDKGLLAESQWLDSVSLLIKDTLEGEMLMIDNLSGSVFHHYSSPPPLCKDCKGHPLEIRMAEIEQASLKSEQLSDKSSSPALPDDLSLDEHTFQMLAQESQVSTYTVGLKEDTKRYNSELNMKISELIHYPSHSDSSLATGSSEGSLQTTLEEGLSFSVSPPRNVDVPITAPLLPMCPVAPQEDRTSIFSPLQTMSPKLKPSSTVTLLATKGHQRSQSSGRGSTSPGYTREDSIDPSDEDLGIGIGSSIGGCGSSQAGNSEHLSEALSSLSLTSLLSPSSLVYQGGAVKKCNSTGSLDKGGMMLSSRSRENRKEIIGLELMDPQGFLANPWTGVLVDTRRGEGGGETEDREQGLKGKSSSQTTLGPCRKNR</sequence>
<feature type="transmembrane region" description="Helical" evidence="12">
    <location>
        <begin position="88"/>
        <end position="107"/>
    </location>
</feature>
<dbReference type="InterPro" id="IPR043203">
    <property type="entry name" value="VGCC_Ca_Na"/>
</dbReference>
<feature type="region of interest" description="Disordered" evidence="11">
    <location>
        <begin position="822"/>
        <end position="845"/>
    </location>
</feature>
<dbReference type="GO" id="GO:0070509">
    <property type="term" value="P:calcium ion import"/>
    <property type="evidence" value="ECO:0007669"/>
    <property type="project" value="TreeGrafter"/>
</dbReference>
<evidence type="ECO:0000256" key="1">
    <source>
        <dbReference type="ARBA" id="ARBA00004141"/>
    </source>
</evidence>
<keyword evidence="2" id="KW-0406">Ion transport</keyword>
<dbReference type="GO" id="GO:0001518">
    <property type="term" value="C:voltage-gated sodium channel complex"/>
    <property type="evidence" value="ECO:0007669"/>
    <property type="project" value="TreeGrafter"/>
</dbReference>
<feature type="transmembrane region" description="Helical" evidence="12">
    <location>
        <begin position="714"/>
        <end position="736"/>
    </location>
</feature>
<dbReference type="GO" id="GO:0086010">
    <property type="term" value="P:membrane depolarization during action potential"/>
    <property type="evidence" value="ECO:0007669"/>
    <property type="project" value="TreeGrafter"/>
</dbReference>
<dbReference type="InterPro" id="IPR005821">
    <property type="entry name" value="Ion_trans_dom"/>
</dbReference>
<dbReference type="FunFam" id="1.10.287.70:FF:000018">
    <property type="entry name" value="Voltage-dependent T-type calcium channel subunit alpha"/>
    <property type="match status" value="1"/>
</dbReference>
<feature type="transmembrane region" description="Helical" evidence="12">
    <location>
        <begin position="1206"/>
        <end position="1225"/>
    </location>
</feature>
<dbReference type="Ensembl" id="ENSOSIT00000037760.1">
    <property type="protein sequence ID" value="ENSOSIP00000035809.1"/>
    <property type="gene ID" value="ENSOSIG00000016978.1"/>
</dbReference>
<evidence type="ECO:0000259" key="13">
    <source>
        <dbReference type="Pfam" id="PF00520"/>
    </source>
</evidence>
<feature type="transmembrane region" description="Helical" evidence="12">
    <location>
        <begin position="128"/>
        <end position="148"/>
    </location>
</feature>
<feature type="region of interest" description="Disordered" evidence="11">
    <location>
        <begin position="2009"/>
        <end position="2044"/>
    </location>
</feature>
<feature type="transmembrane region" description="Helical" evidence="12">
    <location>
        <begin position="1305"/>
        <end position="1328"/>
    </location>
</feature>
<protein>
    <submittedName>
        <fullName evidence="14">Calcium voltage-gated channel subunit alpha1 Ia</fullName>
    </submittedName>
</protein>
<evidence type="ECO:0000256" key="3">
    <source>
        <dbReference type="ARBA" id="ARBA00022673"/>
    </source>
</evidence>
<feature type="domain" description="Ion transport" evidence="13">
    <location>
        <begin position="592"/>
        <end position="820"/>
    </location>
</feature>
<keyword evidence="3" id="KW-0407">Ion channel</keyword>
<evidence type="ECO:0000256" key="10">
    <source>
        <dbReference type="ARBA" id="ARBA00036634"/>
    </source>
</evidence>
<feature type="transmembrane region" description="Helical" evidence="12">
    <location>
        <begin position="391"/>
        <end position="416"/>
    </location>
</feature>
<evidence type="ECO:0000256" key="12">
    <source>
        <dbReference type="SAM" id="Phobius"/>
    </source>
</evidence>
<dbReference type="SUPFAM" id="SSF81324">
    <property type="entry name" value="Voltage-gated potassium channels"/>
    <property type="match status" value="4"/>
</dbReference>
<dbReference type="FunFam" id="1.20.120.350:FF:000012">
    <property type="entry name" value="Voltage-dependent T-type calcium channel subunit alpha"/>
    <property type="match status" value="1"/>
</dbReference>
<keyword evidence="2" id="KW-0109">Calcium transport</keyword>
<evidence type="ECO:0000256" key="4">
    <source>
        <dbReference type="ARBA" id="ARBA00022692"/>
    </source>
</evidence>
<keyword evidence="6" id="KW-0106">Calcium</keyword>
<feature type="region of interest" description="Disordered" evidence="11">
    <location>
        <begin position="1883"/>
        <end position="1933"/>
    </location>
</feature>
<dbReference type="GO" id="GO:0045956">
    <property type="term" value="P:positive regulation of calcium ion-dependent exocytosis"/>
    <property type="evidence" value="ECO:0007669"/>
    <property type="project" value="TreeGrafter"/>
</dbReference>
<evidence type="ECO:0000313" key="14">
    <source>
        <dbReference type="Ensembl" id="ENSOSIP00000035809.1"/>
    </source>
</evidence>
<comment type="catalytic activity">
    <reaction evidence="10">
        <text>Ca(2+)(in) = Ca(2+)(out)</text>
        <dbReference type="Rhea" id="RHEA:29671"/>
        <dbReference type="ChEBI" id="CHEBI:29108"/>
    </reaction>
</comment>
<dbReference type="FunFam" id="1.20.120.350:FF:000008">
    <property type="entry name" value="Voltage-dependent T-type calcium channel subunit alpha"/>
    <property type="match status" value="1"/>
</dbReference>
<evidence type="ECO:0000256" key="2">
    <source>
        <dbReference type="ARBA" id="ARBA00022568"/>
    </source>
</evidence>
<keyword evidence="5" id="KW-0677">Repeat</keyword>
<feature type="transmembrane region" description="Helical" evidence="12">
    <location>
        <begin position="1504"/>
        <end position="1531"/>
    </location>
</feature>
<dbReference type="FunFam" id="1.20.120.350:FF:000007">
    <property type="entry name" value="Voltage-dependent T-type calcium channel subunit alpha"/>
    <property type="match status" value="1"/>
</dbReference>
<feature type="transmembrane region" description="Helical" evidence="12">
    <location>
        <begin position="1611"/>
        <end position="1632"/>
    </location>
</feature>
<dbReference type="PANTHER" id="PTHR10037">
    <property type="entry name" value="VOLTAGE-GATED CATION CHANNEL CALCIUM AND SODIUM"/>
    <property type="match status" value="1"/>
</dbReference>
<proteinExistence type="predicted"/>
<comment type="subcellular location">
    <subcellularLocation>
        <location evidence="1">Membrane</location>
        <topology evidence="1">Multi-pass membrane protein</topology>
    </subcellularLocation>
</comment>
<feature type="compositionally biased region" description="Basic and acidic residues" evidence="11">
    <location>
        <begin position="827"/>
        <end position="845"/>
    </location>
</feature>
<feature type="transmembrane region" description="Helical" evidence="12">
    <location>
        <begin position="790"/>
        <end position="814"/>
    </location>
</feature>
<keyword evidence="7 12" id="KW-1133">Transmembrane helix</keyword>
<feature type="transmembrane region" description="Helical" evidence="12">
    <location>
        <begin position="1421"/>
        <end position="1440"/>
    </location>
</feature>
<evidence type="ECO:0000256" key="11">
    <source>
        <dbReference type="SAM" id="MobiDB-lite"/>
    </source>
</evidence>
<dbReference type="Pfam" id="PF00520">
    <property type="entry name" value="Ion_trans"/>
    <property type="match status" value="4"/>
</dbReference>
<accession>A0A8C7Z1S1</accession>
<dbReference type="GeneTree" id="ENSGT00940000158594"/>
<feature type="domain" description="Ion transport" evidence="13">
    <location>
        <begin position="1384"/>
        <end position="1642"/>
    </location>
</feature>
<evidence type="ECO:0000256" key="9">
    <source>
        <dbReference type="ARBA" id="ARBA00023180"/>
    </source>
</evidence>
<evidence type="ECO:0000256" key="5">
    <source>
        <dbReference type="ARBA" id="ARBA00022737"/>
    </source>
</evidence>
<feature type="region of interest" description="Disordered" evidence="11">
    <location>
        <begin position="914"/>
        <end position="938"/>
    </location>
</feature>
<dbReference type="PRINTS" id="PR01629">
    <property type="entry name" value="TVDCCALPHA1"/>
</dbReference>
<dbReference type="InterPro" id="IPR005445">
    <property type="entry name" value="VDCC_T_a1"/>
</dbReference>
<feature type="domain" description="Ion transport" evidence="13">
    <location>
        <begin position="1138"/>
        <end position="1338"/>
    </location>
</feature>
<keyword evidence="9" id="KW-0325">Glycoprotein</keyword>
<feature type="transmembrane region" description="Helical" evidence="12">
    <location>
        <begin position="1101"/>
        <end position="1119"/>
    </location>
</feature>
<feature type="compositionally biased region" description="Basic and acidic residues" evidence="11">
    <location>
        <begin position="548"/>
        <end position="561"/>
    </location>
</feature>
<evidence type="ECO:0000256" key="6">
    <source>
        <dbReference type="ARBA" id="ARBA00022837"/>
    </source>
</evidence>
<feature type="region of interest" description="Disordered" evidence="11">
    <location>
        <begin position="529"/>
        <end position="561"/>
    </location>
</feature>
<feature type="transmembrane region" description="Helical" evidence="12">
    <location>
        <begin position="363"/>
        <end position="385"/>
    </location>
</feature>
<feature type="domain" description="Ion transport" evidence="13">
    <location>
        <begin position="87"/>
        <end position="427"/>
    </location>
</feature>
<feature type="compositionally biased region" description="Gly residues" evidence="11">
    <location>
        <begin position="1916"/>
        <end position="1926"/>
    </location>
</feature>
<dbReference type="PANTHER" id="PTHR10037:SF209">
    <property type="entry name" value="VOLTAGE-DEPENDENT T-TYPE CALCIUM CHANNEL SUBUNIT ALPHA"/>
    <property type="match status" value="1"/>
</dbReference>
<feature type="transmembrane region" description="Helical" evidence="12">
    <location>
        <begin position="216"/>
        <end position="240"/>
    </location>
</feature>
<dbReference type="Gene3D" id="1.10.287.70">
    <property type="match status" value="4"/>
</dbReference>
<dbReference type="FunFam" id="1.10.287.70:FF:000054">
    <property type="entry name" value="Voltage-dependent T-type calcium channel subunit alpha"/>
    <property type="match status" value="1"/>
</dbReference>
<dbReference type="InterPro" id="IPR027359">
    <property type="entry name" value="Volt_channel_dom_sf"/>
</dbReference>
<evidence type="ECO:0000313" key="15">
    <source>
        <dbReference type="Proteomes" id="UP000694383"/>
    </source>
</evidence>
<name>A0A8C7Z1S1_9TELE</name>
<keyword evidence="3" id="KW-0107">Calcium channel</keyword>
<keyword evidence="15" id="KW-1185">Reference proteome</keyword>
<keyword evidence="2" id="KW-0813">Transport</keyword>
<feature type="compositionally biased region" description="Acidic residues" evidence="11">
    <location>
        <begin position="536"/>
        <end position="547"/>
    </location>
</feature>
<keyword evidence="8 12" id="KW-0472">Membrane</keyword>
<dbReference type="Gene3D" id="1.20.120.350">
    <property type="entry name" value="Voltage-gated potassium channels. Chain C"/>
    <property type="match status" value="4"/>
</dbReference>
<feature type="compositionally biased region" description="Basic and acidic residues" evidence="11">
    <location>
        <begin position="1339"/>
        <end position="1350"/>
    </location>
</feature>
<feature type="transmembrane region" description="Helical" evidence="12">
    <location>
        <begin position="1384"/>
        <end position="1401"/>
    </location>
</feature>
<evidence type="ECO:0000256" key="7">
    <source>
        <dbReference type="ARBA" id="ARBA00022989"/>
    </source>
</evidence>
<dbReference type="GO" id="GO:0008332">
    <property type="term" value="F:low voltage-gated calcium channel activity"/>
    <property type="evidence" value="ECO:0007669"/>
    <property type="project" value="TreeGrafter"/>
</dbReference>
<feature type="region of interest" description="Disordered" evidence="11">
    <location>
        <begin position="1339"/>
        <end position="1358"/>
    </location>
</feature>
<keyword evidence="4 12" id="KW-0812">Transmembrane</keyword>
<feature type="transmembrane region" description="Helical" evidence="12">
    <location>
        <begin position="1145"/>
        <end position="1171"/>
    </location>
</feature>
<dbReference type="GO" id="GO:0005891">
    <property type="term" value="C:voltage-gated calcium channel complex"/>
    <property type="evidence" value="ECO:0007669"/>
    <property type="project" value="InterPro"/>
</dbReference>
<reference evidence="14" key="2">
    <citation type="submission" date="2025-09" db="UniProtKB">
        <authorList>
            <consortium name="Ensembl"/>
        </authorList>
    </citation>
    <scope>IDENTIFICATION</scope>
</reference>
<dbReference type="Proteomes" id="UP000694383">
    <property type="component" value="Unplaced"/>
</dbReference>
<organism evidence="14 15">
    <name type="scientific">Oryzias sinensis</name>
    <name type="common">Chinese medaka</name>
    <dbReference type="NCBI Taxonomy" id="183150"/>
    <lineage>
        <taxon>Eukaryota</taxon>
        <taxon>Metazoa</taxon>
        <taxon>Chordata</taxon>
        <taxon>Craniata</taxon>
        <taxon>Vertebrata</taxon>
        <taxon>Euteleostomi</taxon>
        <taxon>Actinopterygii</taxon>
        <taxon>Neopterygii</taxon>
        <taxon>Teleostei</taxon>
        <taxon>Neoteleostei</taxon>
        <taxon>Acanthomorphata</taxon>
        <taxon>Ovalentaria</taxon>
        <taxon>Atherinomorphae</taxon>
        <taxon>Beloniformes</taxon>
        <taxon>Adrianichthyidae</taxon>
        <taxon>Oryziinae</taxon>
        <taxon>Oryzias</taxon>
    </lineage>
</organism>
<dbReference type="FunFam" id="1.10.287.70:FF:000053">
    <property type="entry name" value="Voltage-dependent T-type calcium channel subunit alpha"/>
    <property type="match status" value="1"/>
</dbReference>
<evidence type="ECO:0000256" key="8">
    <source>
        <dbReference type="ARBA" id="ARBA00023136"/>
    </source>
</evidence>
<dbReference type="GO" id="GO:0043005">
    <property type="term" value="C:neuron projection"/>
    <property type="evidence" value="ECO:0007669"/>
    <property type="project" value="TreeGrafter"/>
</dbReference>